<dbReference type="GO" id="GO:0003677">
    <property type="term" value="F:DNA binding"/>
    <property type="evidence" value="ECO:0007669"/>
    <property type="project" value="UniProtKB-KW"/>
</dbReference>
<name>A0A8E0R0V7_9EURO</name>
<evidence type="ECO:0000259" key="6">
    <source>
        <dbReference type="PROSITE" id="PS50048"/>
    </source>
</evidence>
<dbReference type="InterPro" id="IPR036864">
    <property type="entry name" value="Zn2-C6_fun-type_DNA-bd_sf"/>
</dbReference>
<sequence>MNDRLRAHLARKACTRCRSQKRRCDRATPECGLCRRRVISSPSSTPSSSELLSETFDPGHIKDAIAKKLRSAPSDIFSTYIRSIHPWFPIIAQTLQDQLPPSWNEASLDYTLLALCISLLCTFPPPSSGDGTLSELQSAYLHAKSWIAVIEGLGITSFKIVQARTLITLFEVAHGFYPAAYISIGTTVRAADALKVHPDLYPSSSSSTTDESEREEAVLIGWAIRILDRYVTIQSGHHPSLTRSLTKDVHDPNKTSWPTRLEKDTRSPLWRLSRTFEASTLLDNIHNVLHNPTSEQAFNVEEIGLLVETSYSLRTLLIEEVEDADEIYSGGLGLCDTGLLLAYENGTKAQITDGQTFTCQSLATSSLNSILTTITDTVYPFVSGTRAIDLDRLPPFITFLVYKAAGLVTERMWMEFDSTEALRKLRILREFLKMPHELPVDARRLERARSEWLEVDDLRKPVNAAETPSDAVDPHIRVQHVLSMAKAASSEIGQGPIVRRGKRAPQYLKHTTIQLHFKVLQVEIRFSHLEAMKRPTFNTYRKQRHNHLVTHYDFTCHLIEPRRSRLNKVVPPNLQPQANSTTVLSDLDLQKIQHMIGSMEQLKDTPIDLVDLSQVQSSIASFFMDSSADTTIEKIDVGSTSARLDGLALAFAALAFSALIYKAFNESNFEVPLAFLELSMKTAEDYVGPPTLNLVLASFLQHICVLRTGTSNRCRALIAQAVQAAHDIGINRCGSSHNPLHTARLYLALYFTDQYCAMTYNTAPCIKPTDYDPVIFEPLRQATPELKNLVELVTLNGKVLDAMHTSSLNYDNVISLESVIGKACFTLGQPLLSNAQEEKGFEARYASLAQVHMFWSRIMLRTPFLMSNEHWLSSLSICIRAAQMLLSIYFDVLGPSILAIARADSPATDRLWKCAHRSNQLPPTWRQVRRIMTSVLVLFYAFWYGEVSYDEAGRAIAYALALLEFERMRWGAALNDSRRSILFLAAASGINSMEYIKWILPGANEGFIASVLDVDHTQAQADPTMDQQADDGGSSVLQDLDSESFGDLLSPNSVFSGVFPHTGWDFESLFSANLGGMGDL</sequence>
<evidence type="ECO:0000256" key="3">
    <source>
        <dbReference type="ARBA" id="ARBA00023125"/>
    </source>
</evidence>
<dbReference type="GO" id="GO:0006351">
    <property type="term" value="P:DNA-templated transcription"/>
    <property type="evidence" value="ECO:0007669"/>
    <property type="project" value="InterPro"/>
</dbReference>
<keyword evidence="5" id="KW-0539">Nucleus</keyword>
<dbReference type="RefSeq" id="XP_043149762.1">
    <property type="nucleotide sequence ID" value="XM_043293827.1"/>
</dbReference>
<dbReference type="GeneID" id="66996439"/>
<evidence type="ECO:0000313" key="8">
    <source>
        <dbReference type="Proteomes" id="UP000036893"/>
    </source>
</evidence>
<dbReference type="CDD" id="cd00067">
    <property type="entry name" value="GAL4"/>
    <property type="match status" value="1"/>
</dbReference>
<gene>
    <name evidence="7" type="ORF">Aud_008962</name>
</gene>
<dbReference type="PANTHER" id="PTHR46910:SF11">
    <property type="entry name" value="ZN(2)-C6 FUNGAL-TYPE DOMAIN-CONTAINING PROTEIN"/>
    <property type="match status" value="1"/>
</dbReference>
<dbReference type="SUPFAM" id="SSF57701">
    <property type="entry name" value="Zn2/Cys6 DNA-binding domain"/>
    <property type="match status" value="1"/>
</dbReference>
<reference evidence="7" key="1">
    <citation type="journal article" date="2015" name="Genome Announc.">
        <title>Draft Genome Sequence of the Pathogenic Filamentous Fungus Aspergillus udagawae Strain IFM 46973T.</title>
        <authorList>
            <person name="Kusuya Y."/>
            <person name="Takahashi-Nakaguchi A."/>
            <person name="Takahashi H."/>
            <person name="Yaguchi T."/>
        </authorList>
    </citation>
    <scope>NUCLEOTIDE SEQUENCE</scope>
    <source>
        <strain evidence="7">IFM 46973</strain>
    </source>
</reference>
<evidence type="ECO:0000256" key="5">
    <source>
        <dbReference type="ARBA" id="ARBA00023242"/>
    </source>
</evidence>
<dbReference type="Pfam" id="PF04082">
    <property type="entry name" value="Fungal_trans"/>
    <property type="match status" value="1"/>
</dbReference>
<evidence type="ECO:0000256" key="2">
    <source>
        <dbReference type="ARBA" id="ARBA00023015"/>
    </source>
</evidence>
<reference evidence="7" key="2">
    <citation type="submission" date="2021-01" db="EMBL/GenBank/DDBJ databases">
        <title>Pan-genome distribution and transcriptional activeness of fungal secondary metabolism genes in Aspergillus section Fumigati.</title>
        <authorList>
            <person name="Takahashi H."/>
            <person name="Umemura M."/>
            <person name="Ninomiya A."/>
            <person name="Kusuya Y."/>
            <person name="Urayama S."/>
            <person name="Shimizu M."/>
            <person name="Watanabe A."/>
            <person name="Kamei K."/>
            <person name="Yaguchi T."/>
            <person name="Hagiwara D."/>
        </authorList>
    </citation>
    <scope>NUCLEOTIDE SEQUENCE</scope>
    <source>
        <strain evidence="7">IFM 46973</strain>
    </source>
</reference>
<dbReference type="InterPro" id="IPR007219">
    <property type="entry name" value="XnlR_reg_dom"/>
</dbReference>
<evidence type="ECO:0000313" key="7">
    <source>
        <dbReference type="EMBL" id="GIC92496.1"/>
    </source>
</evidence>
<dbReference type="EMBL" id="BBXM02000007">
    <property type="protein sequence ID" value="GIC92496.1"/>
    <property type="molecule type" value="Genomic_DNA"/>
</dbReference>
<dbReference type="GO" id="GO:0008270">
    <property type="term" value="F:zinc ion binding"/>
    <property type="evidence" value="ECO:0007669"/>
    <property type="project" value="InterPro"/>
</dbReference>
<organism evidence="7 8">
    <name type="scientific">Aspergillus udagawae</name>
    <dbReference type="NCBI Taxonomy" id="91492"/>
    <lineage>
        <taxon>Eukaryota</taxon>
        <taxon>Fungi</taxon>
        <taxon>Dikarya</taxon>
        <taxon>Ascomycota</taxon>
        <taxon>Pezizomycotina</taxon>
        <taxon>Eurotiomycetes</taxon>
        <taxon>Eurotiomycetidae</taxon>
        <taxon>Eurotiales</taxon>
        <taxon>Aspergillaceae</taxon>
        <taxon>Aspergillus</taxon>
        <taxon>Aspergillus subgen. Fumigati</taxon>
    </lineage>
</organism>
<dbReference type="Gene3D" id="4.10.240.10">
    <property type="entry name" value="Zn(2)-C6 fungal-type DNA-binding domain"/>
    <property type="match status" value="1"/>
</dbReference>
<keyword evidence="3" id="KW-0238">DNA-binding</keyword>
<keyword evidence="2" id="KW-0805">Transcription regulation</keyword>
<feature type="domain" description="Zn(2)-C6 fungal-type" evidence="6">
    <location>
        <begin position="13"/>
        <end position="37"/>
    </location>
</feature>
<dbReference type="Pfam" id="PF00172">
    <property type="entry name" value="Zn_clus"/>
    <property type="match status" value="1"/>
</dbReference>
<proteinExistence type="predicted"/>
<dbReference type="AlphaFoldDB" id="A0A8E0R0V7"/>
<dbReference type="PANTHER" id="PTHR46910">
    <property type="entry name" value="TRANSCRIPTION FACTOR PDR1"/>
    <property type="match status" value="1"/>
</dbReference>
<dbReference type="GO" id="GO:0000981">
    <property type="term" value="F:DNA-binding transcription factor activity, RNA polymerase II-specific"/>
    <property type="evidence" value="ECO:0007669"/>
    <property type="project" value="InterPro"/>
</dbReference>
<dbReference type="Proteomes" id="UP000036893">
    <property type="component" value="Unassembled WGS sequence"/>
</dbReference>
<dbReference type="InterPro" id="IPR001138">
    <property type="entry name" value="Zn2Cys6_DnaBD"/>
</dbReference>
<protein>
    <recommendedName>
        <fullName evidence="6">Zn(2)-C6 fungal-type domain-containing protein</fullName>
    </recommendedName>
</protein>
<dbReference type="SMART" id="SM00906">
    <property type="entry name" value="Fungal_trans"/>
    <property type="match status" value="2"/>
</dbReference>
<dbReference type="InterPro" id="IPR050987">
    <property type="entry name" value="AtrR-like"/>
</dbReference>
<keyword evidence="1" id="KW-0479">Metal-binding</keyword>
<evidence type="ECO:0000256" key="1">
    <source>
        <dbReference type="ARBA" id="ARBA00022723"/>
    </source>
</evidence>
<dbReference type="PROSITE" id="PS50048">
    <property type="entry name" value="ZN2_CY6_FUNGAL_2"/>
    <property type="match status" value="1"/>
</dbReference>
<evidence type="ECO:0000256" key="4">
    <source>
        <dbReference type="ARBA" id="ARBA00023163"/>
    </source>
</evidence>
<keyword evidence="4" id="KW-0804">Transcription</keyword>
<comment type="caution">
    <text evidence="7">The sequence shown here is derived from an EMBL/GenBank/DDBJ whole genome shotgun (WGS) entry which is preliminary data.</text>
</comment>
<accession>A0A8E0R0V7</accession>
<dbReference type="CDD" id="cd12148">
    <property type="entry name" value="fungal_TF_MHR"/>
    <property type="match status" value="2"/>
</dbReference>